<dbReference type="Proteomes" id="UP001054889">
    <property type="component" value="Unassembled WGS sequence"/>
</dbReference>
<dbReference type="EMBL" id="BQKI01000078">
    <property type="protein sequence ID" value="GJN25419.1"/>
    <property type="molecule type" value="Genomic_DNA"/>
</dbReference>
<dbReference type="AlphaFoldDB" id="A0AAV5EQ24"/>
<name>A0AAV5EQ24_ELECO</name>
<reference evidence="1" key="2">
    <citation type="submission" date="2021-12" db="EMBL/GenBank/DDBJ databases">
        <title>Resequencing data analysis of finger millet.</title>
        <authorList>
            <person name="Hatakeyama M."/>
            <person name="Aluri S."/>
            <person name="Balachadran M.T."/>
            <person name="Sivarajan S.R."/>
            <person name="Poveda L."/>
            <person name="Shimizu-Inatsugi R."/>
            <person name="Schlapbach R."/>
            <person name="Sreeman S.M."/>
            <person name="Shimizu K.K."/>
        </authorList>
    </citation>
    <scope>NUCLEOTIDE SEQUENCE</scope>
</reference>
<protein>
    <submittedName>
        <fullName evidence="1">Uncharacterized protein</fullName>
    </submittedName>
</protein>
<reference evidence="1" key="1">
    <citation type="journal article" date="2018" name="DNA Res.">
        <title>Multiple hybrid de novo genome assembly of finger millet, an orphan allotetraploid crop.</title>
        <authorList>
            <person name="Hatakeyama M."/>
            <person name="Aluri S."/>
            <person name="Balachadran M.T."/>
            <person name="Sivarajan S.R."/>
            <person name="Patrignani A."/>
            <person name="Gruter S."/>
            <person name="Poveda L."/>
            <person name="Shimizu-Inatsugi R."/>
            <person name="Baeten J."/>
            <person name="Francoijs K.J."/>
            <person name="Nataraja K.N."/>
            <person name="Reddy Y.A.N."/>
            <person name="Phadnis S."/>
            <person name="Ravikumar R.L."/>
            <person name="Schlapbach R."/>
            <person name="Sreeman S.M."/>
            <person name="Shimizu K.K."/>
        </authorList>
    </citation>
    <scope>NUCLEOTIDE SEQUENCE</scope>
</reference>
<comment type="caution">
    <text evidence="1">The sequence shown here is derived from an EMBL/GenBank/DDBJ whole genome shotgun (WGS) entry which is preliminary data.</text>
</comment>
<organism evidence="1 2">
    <name type="scientific">Eleusine coracana subsp. coracana</name>
    <dbReference type="NCBI Taxonomy" id="191504"/>
    <lineage>
        <taxon>Eukaryota</taxon>
        <taxon>Viridiplantae</taxon>
        <taxon>Streptophyta</taxon>
        <taxon>Embryophyta</taxon>
        <taxon>Tracheophyta</taxon>
        <taxon>Spermatophyta</taxon>
        <taxon>Magnoliopsida</taxon>
        <taxon>Liliopsida</taxon>
        <taxon>Poales</taxon>
        <taxon>Poaceae</taxon>
        <taxon>PACMAD clade</taxon>
        <taxon>Chloridoideae</taxon>
        <taxon>Cynodonteae</taxon>
        <taxon>Eleusininae</taxon>
        <taxon>Eleusine</taxon>
    </lineage>
</organism>
<keyword evidence="2" id="KW-1185">Reference proteome</keyword>
<proteinExistence type="predicted"/>
<sequence>MVFGPSRNRARAKMVTTCFCASSRTSWTTASSTGSNCSTTARYCTPPKRPTGPRSQPCGQRCWPTRMRSGSGGVDTDAVLIDMES</sequence>
<evidence type="ECO:0000313" key="2">
    <source>
        <dbReference type="Proteomes" id="UP001054889"/>
    </source>
</evidence>
<gene>
    <name evidence="1" type="primary">gb13243</name>
    <name evidence="1" type="ORF">PR202_gb13243</name>
</gene>
<accession>A0AAV5EQ24</accession>
<evidence type="ECO:0000313" key="1">
    <source>
        <dbReference type="EMBL" id="GJN25419.1"/>
    </source>
</evidence>